<reference evidence="2" key="1">
    <citation type="submission" date="2018-05" db="EMBL/GenBank/DDBJ databases">
        <authorList>
            <person name="Lanie J.A."/>
            <person name="Ng W.-L."/>
            <person name="Kazmierczak K.M."/>
            <person name="Andrzejewski T.M."/>
            <person name="Davidsen T.M."/>
            <person name="Wayne K.J."/>
            <person name="Tettelin H."/>
            <person name="Glass J.I."/>
            <person name="Rusch D."/>
            <person name="Podicherti R."/>
            <person name="Tsui H.-C.T."/>
            <person name="Winkler M.E."/>
        </authorList>
    </citation>
    <scope>NUCLEOTIDE SEQUENCE</scope>
</reference>
<dbReference type="AlphaFoldDB" id="A0A381UK36"/>
<dbReference type="InterPro" id="IPR039424">
    <property type="entry name" value="SBP_5"/>
</dbReference>
<feature type="domain" description="Solute-binding protein family 5" evidence="1">
    <location>
        <begin position="1"/>
        <end position="141"/>
    </location>
</feature>
<dbReference type="EMBL" id="UINC01006602">
    <property type="protein sequence ID" value="SVA28535.1"/>
    <property type="molecule type" value="Genomic_DNA"/>
</dbReference>
<protein>
    <recommendedName>
        <fullName evidence="1">Solute-binding protein family 5 domain-containing protein</fullName>
    </recommendedName>
</protein>
<dbReference type="Gene3D" id="3.10.105.10">
    <property type="entry name" value="Dipeptide-binding Protein, Domain 3"/>
    <property type="match status" value="1"/>
</dbReference>
<evidence type="ECO:0000313" key="2">
    <source>
        <dbReference type="EMBL" id="SVA28535.1"/>
    </source>
</evidence>
<organism evidence="2">
    <name type="scientific">marine metagenome</name>
    <dbReference type="NCBI Taxonomy" id="408172"/>
    <lineage>
        <taxon>unclassified sequences</taxon>
        <taxon>metagenomes</taxon>
        <taxon>ecological metagenomes</taxon>
    </lineage>
</organism>
<accession>A0A381UK36</accession>
<name>A0A381UK36_9ZZZZ</name>
<evidence type="ECO:0000259" key="1">
    <source>
        <dbReference type="Pfam" id="PF00496"/>
    </source>
</evidence>
<dbReference type="SUPFAM" id="SSF53850">
    <property type="entry name" value="Periplasmic binding protein-like II"/>
    <property type="match status" value="1"/>
</dbReference>
<dbReference type="GO" id="GO:0015833">
    <property type="term" value="P:peptide transport"/>
    <property type="evidence" value="ECO:0007669"/>
    <property type="project" value="TreeGrafter"/>
</dbReference>
<proteinExistence type="predicted"/>
<dbReference type="Pfam" id="PF00496">
    <property type="entry name" value="SBP_bac_5"/>
    <property type="match status" value="1"/>
</dbReference>
<feature type="non-terminal residue" evidence="2">
    <location>
        <position position="1"/>
    </location>
</feature>
<sequence length="222" mass="24498">DIRVRQAILKAIDVDAILDGAYFGVAEPAHGPVSKGLLGYREEAPAGRDVEGAKKLIDAAGASGTTITLDTLADADFLTGAQIVQANLAEIGVNLVIEQHEGGSFWSLVSTKGKEGIDMNFNRWLAPPDLSWTTQWLLSSQAGIWNWQWFESKEFDDLHFAALGETDNVKRAQMLMDLQQMLDDSACYLWITQPPRPMVWQNSIVPAMKPNGDPRLELFQKA</sequence>
<gene>
    <name evidence="2" type="ORF">METZ01_LOCUS81389</name>
</gene>
<dbReference type="InterPro" id="IPR000914">
    <property type="entry name" value="SBP_5_dom"/>
</dbReference>
<dbReference type="PANTHER" id="PTHR30290">
    <property type="entry name" value="PERIPLASMIC BINDING COMPONENT OF ABC TRANSPORTER"/>
    <property type="match status" value="1"/>
</dbReference>
<dbReference type="GO" id="GO:1904680">
    <property type="term" value="F:peptide transmembrane transporter activity"/>
    <property type="evidence" value="ECO:0007669"/>
    <property type="project" value="TreeGrafter"/>
</dbReference>